<dbReference type="Pfam" id="PF00010">
    <property type="entry name" value="HLH"/>
    <property type="match status" value="1"/>
</dbReference>
<evidence type="ECO:0000256" key="6">
    <source>
        <dbReference type="SAM" id="Coils"/>
    </source>
</evidence>
<dbReference type="GO" id="GO:0000978">
    <property type="term" value="F:RNA polymerase II cis-regulatory region sequence-specific DNA binding"/>
    <property type="evidence" value="ECO:0007669"/>
    <property type="project" value="TreeGrafter"/>
</dbReference>
<evidence type="ECO:0000256" key="7">
    <source>
        <dbReference type="SAM" id="MobiDB-lite"/>
    </source>
</evidence>
<evidence type="ECO:0000259" key="8">
    <source>
        <dbReference type="PROSITE" id="PS50888"/>
    </source>
</evidence>
<dbReference type="Gene3D" id="4.10.280.10">
    <property type="entry name" value="Helix-loop-helix DNA-binding domain"/>
    <property type="match status" value="1"/>
</dbReference>
<dbReference type="PANTHER" id="PTHR11969">
    <property type="entry name" value="MAX DIMERIZATION, MAD"/>
    <property type="match status" value="1"/>
</dbReference>
<evidence type="ECO:0000256" key="1">
    <source>
        <dbReference type="ARBA" id="ARBA00004123"/>
    </source>
</evidence>
<dbReference type="GO" id="GO:0005634">
    <property type="term" value="C:nucleus"/>
    <property type="evidence" value="ECO:0007669"/>
    <property type="project" value="UniProtKB-SubCell"/>
</dbReference>
<keyword evidence="4" id="KW-0804">Transcription</keyword>
<dbReference type="Proteomes" id="UP000235672">
    <property type="component" value="Unassembled WGS sequence"/>
</dbReference>
<feature type="coiled-coil region" evidence="6">
    <location>
        <begin position="292"/>
        <end position="326"/>
    </location>
</feature>
<dbReference type="STRING" id="1745343.A0A2J6QAK5"/>
<feature type="compositionally biased region" description="Polar residues" evidence="7">
    <location>
        <begin position="218"/>
        <end position="229"/>
    </location>
</feature>
<evidence type="ECO:0000313" key="9">
    <source>
        <dbReference type="EMBL" id="PMD23302.1"/>
    </source>
</evidence>
<sequence>MTFYNQASQRGNIYLTGEVGQDQDRYDFDYQTSSEYCNPLGYSPQSPFKALDWVFSPPARPATPYLESPLSSVGVSHDLSWNPFDQSFTSVQTSIDNGSFVSPGNSQANGYQNGYSTSNGQDDAQSFVSLAAINETSVFNNVIEDEDVPENTYEIPPLASPTTNYQPRKANWGSSSRRNSACSSSARPVPPSKRRKSWDKGSHSSHSRSENESIPRLRSTTHSSRQTTFPSSSSSAKSPSSKENTKGKTNHNQVEKEYRNRLNGQFETLLSSLPNDDDRDGAKARMSKADVLMLAKRHIVQLEREKMMLEEQRQKLQGNVQELKRRFVEVGGICMP</sequence>
<dbReference type="SUPFAM" id="SSF47459">
    <property type="entry name" value="HLH, helix-loop-helix DNA-binding domain"/>
    <property type="match status" value="1"/>
</dbReference>
<protein>
    <recommendedName>
        <fullName evidence="8">BHLH domain-containing protein</fullName>
    </recommendedName>
</protein>
<keyword evidence="2" id="KW-0805">Transcription regulation</keyword>
<dbReference type="AlphaFoldDB" id="A0A2J6QAK5"/>
<evidence type="ECO:0000256" key="5">
    <source>
        <dbReference type="ARBA" id="ARBA00023242"/>
    </source>
</evidence>
<accession>A0A2J6QAK5</accession>
<feature type="region of interest" description="Disordered" evidence="7">
    <location>
        <begin position="101"/>
        <end position="122"/>
    </location>
</feature>
<evidence type="ECO:0000256" key="3">
    <source>
        <dbReference type="ARBA" id="ARBA00023125"/>
    </source>
</evidence>
<comment type="subcellular location">
    <subcellularLocation>
        <location evidence="1">Nucleus</location>
    </subcellularLocation>
</comment>
<dbReference type="InterPro" id="IPR011598">
    <property type="entry name" value="bHLH_dom"/>
</dbReference>
<evidence type="ECO:0000256" key="2">
    <source>
        <dbReference type="ARBA" id="ARBA00023015"/>
    </source>
</evidence>
<keyword evidence="10" id="KW-1185">Reference proteome</keyword>
<feature type="region of interest" description="Disordered" evidence="7">
    <location>
        <begin position="152"/>
        <end position="254"/>
    </location>
</feature>
<dbReference type="PROSITE" id="PS50888">
    <property type="entry name" value="BHLH"/>
    <property type="match status" value="1"/>
</dbReference>
<dbReference type="PANTHER" id="PTHR11969:SF54">
    <property type="entry name" value="MAD-LIKE PROTEIN 1"/>
    <property type="match status" value="1"/>
</dbReference>
<proteinExistence type="predicted"/>
<evidence type="ECO:0000256" key="4">
    <source>
        <dbReference type="ARBA" id="ARBA00023163"/>
    </source>
</evidence>
<dbReference type="EMBL" id="KZ613475">
    <property type="protein sequence ID" value="PMD23302.1"/>
    <property type="molecule type" value="Genomic_DNA"/>
</dbReference>
<feature type="compositionally biased region" description="Low complexity" evidence="7">
    <location>
        <begin position="230"/>
        <end position="242"/>
    </location>
</feature>
<dbReference type="GO" id="GO:0046983">
    <property type="term" value="F:protein dimerization activity"/>
    <property type="evidence" value="ECO:0007669"/>
    <property type="project" value="InterPro"/>
</dbReference>
<dbReference type="GO" id="GO:0000981">
    <property type="term" value="F:DNA-binding transcription factor activity, RNA polymerase II-specific"/>
    <property type="evidence" value="ECO:0007669"/>
    <property type="project" value="TreeGrafter"/>
</dbReference>
<organism evidence="9 10">
    <name type="scientific">Hyaloscypha hepaticicola</name>
    <dbReference type="NCBI Taxonomy" id="2082293"/>
    <lineage>
        <taxon>Eukaryota</taxon>
        <taxon>Fungi</taxon>
        <taxon>Dikarya</taxon>
        <taxon>Ascomycota</taxon>
        <taxon>Pezizomycotina</taxon>
        <taxon>Leotiomycetes</taxon>
        <taxon>Helotiales</taxon>
        <taxon>Hyaloscyphaceae</taxon>
        <taxon>Hyaloscypha</taxon>
    </lineage>
</organism>
<feature type="domain" description="BHLH" evidence="8">
    <location>
        <begin position="246"/>
        <end position="302"/>
    </location>
</feature>
<keyword evidence="5" id="KW-0539">Nucleus</keyword>
<reference evidence="9 10" key="1">
    <citation type="submission" date="2016-05" db="EMBL/GenBank/DDBJ databases">
        <title>A degradative enzymes factory behind the ericoid mycorrhizal symbiosis.</title>
        <authorList>
            <consortium name="DOE Joint Genome Institute"/>
            <person name="Martino E."/>
            <person name="Morin E."/>
            <person name="Grelet G."/>
            <person name="Kuo A."/>
            <person name="Kohler A."/>
            <person name="Daghino S."/>
            <person name="Barry K."/>
            <person name="Choi C."/>
            <person name="Cichocki N."/>
            <person name="Clum A."/>
            <person name="Copeland A."/>
            <person name="Hainaut M."/>
            <person name="Haridas S."/>
            <person name="Labutti K."/>
            <person name="Lindquist E."/>
            <person name="Lipzen A."/>
            <person name="Khouja H.-R."/>
            <person name="Murat C."/>
            <person name="Ohm R."/>
            <person name="Olson A."/>
            <person name="Spatafora J."/>
            <person name="Veneault-Fourrey C."/>
            <person name="Henrissat B."/>
            <person name="Grigoriev I."/>
            <person name="Martin F."/>
            <person name="Perotto S."/>
        </authorList>
    </citation>
    <scope>NUCLEOTIDE SEQUENCE [LARGE SCALE GENOMIC DNA]</scope>
    <source>
        <strain evidence="9 10">UAMH 7357</strain>
    </source>
</reference>
<dbReference type="OrthoDB" id="3542681at2759"/>
<gene>
    <name evidence="9" type="ORF">NA56DRAFT_701587</name>
</gene>
<name>A0A2J6QAK5_9HELO</name>
<dbReference type="InterPro" id="IPR036638">
    <property type="entry name" value="HLH_DNA-bd_sf"/>
</dbReference>
<keyword evidence="3" id="KW-0238">DNA-binding</keyword>
<dbReference type="SMART" id="SM00353">
    <property type="entry name" value="HLH"/>
    <property type="match status" value="1"/>
</dbReference>
<feature type="compositionally biased region" description="Basic and acidic residues" evidence="7">
    <location>
        <begin position="198"/>
        <end position="215"/>
    </location>
</feature>
<keyword evidence="6" id="KW-0175">Coiled coil</keyword>
<evidence type="ECO:0000313" key="10">
    <source>
        <dbReference type="Proteomes" id="UP000235672"/>
    </source>
</evidence>
<feature type="compositionally biased region" description="Low complexity" evidence="7">
    <location>
        <begin position="174"/>
        <end position="187"/>
    </location>
</feature>